<proteinExistence type="predicted"/>
<accession>A0ACC2UTE4</accession>
<gene>
    <name evidence="1" type="ORF">DSO57_1006723</name>
</gene>
<dbReference type="Proteomes" id="UP001165960">
    <property type="component" value="Unassembled WGS sequence"/>
</dbReference>
<organism evidence="1 2">
    <name type="scientific">Entomophthora muscae</name>
    <dbReference type="NCBI Taxonomy" id="34485"/>
    <lineage>
        <taxon>Eukaryota</taxon>
        <taxon>Fungi</taxon>
        <taxon>Fungi incertae sedis</taxon>
        <taxon>Zoopagomycota</taxon>
        <taxon>Entomophthoromycotina</taxon>
        <taxon>Entomophthoromycetes</taxon>
        <taxon>Entomophthorales</taxon>
        <taxon>Entomophthoraceae</taxon>
        <taxon>Entomophthora</taxon>
    </lineage>
</organism>
<comment type="caution">
    <text evidence="1">The sequence shown here is derived from an EMBL/GenBank/DDBJ whole genome shotgun (WGS) entry which is preliminary data.</text>
</comment>
<sequence length="303" mass="34591">MDYKRIQFIGEDILHYLKRCVSNRGVMAMQILEIESSKATSCSLSIDCSPEVASQLTIELRPGPCGWLRRRVFSLEFHYIVSLLIFMYIALWLVDFGLHFTSVAGLGRIAPPIAKFVLGIVFFGEVLLRIFLMGPFSYCLDIWNLCDFVAVSLCLVINASSFMKQTASLEKLDGIVISVRLWYMIKMMWTISLGKGKKDDDAYTSAQDRIRKVQDDLARARIANAKMNSDLLHMYKILKLNLESKAPNYPERILKHTHSWHNLLPQGTPIAFNLSLDRSMPHELIKPSPNPTRKKPTRKSATY</sequence>
<keyword evidence="2" id="KW-1185">Reference proteome</keyword>
<reference evidence="1" key="1">
    <citation type="submission" date="2022-04" db="EMBL/GenBank/DDBJ databases">
        <title>Genome of the entomopathogenic fungus Entomophthora muscae.</title>
        <authorList>
            <person name="Elya C."/>
            <person name="Lovett B.R."/>
            <person name="Lee E."/>
            <person name="Macias A.M."/>
            <person name="Hajek A.E."/>
            <person name="De Bivort B.L."/>
            <person name="Kasson M.T."/>
            <person name="De Fine Licht H.H."/>
            <person name="Stajich J.E."/>
        </authorList>
    </citation>
    <scope>NUCLEOTIDE SEQUENCE</scope>
    <source>
        <strain evidence="1">Berkeley</strain>
    </source>
</reference>
<dbReference type="EMBL" id="QTSX02000019">
    <property type="protein sequence ID" value="KAJ9090021.1"/>
    <property type="molecule type" value="Genomic_DNA"/>
</dbReference>
<evidence type="ECO:0000313" key="1">
    <source>
        <dbReference type="EMBL" id="KAJ9090021.1"/>
    </source>
</evidence>
<protein>
    <submittedName>
        <fullName evidence="1">Uncharacterized protein</fullName>
    </submittedName>
</protein>
<evidence type="ECO:0000313" key="2">
    <source>
        <dbReference type="Proteomes" id="UP001165960"/>
    </source>
</evidence>
<name>A0ACC2UTE4_9FUNG</name>